<dbReference type="GO" id="GO:0016407">
    <property type="term" value="F:acetyltransferase activity"/>
    <property type="evidence" value="ECO:0007669"/>
    <property type="project" value="InterPro"/>
</dbReference>
<dbReference type="Gene3D" id="3.30.2140.20">
    <property type="match status" value="1"/>
</dbReference>
<comment type="similarity">
    <text evidence="1">Belongs to the arylamine N-acetyltransferase family.</text>
</comment>
<dbReference type="PANTHER" id="PTHR11786">
    <property type="entry name" value="N-HYDROXYARYLAMINE O-ACETYLTRANSFERASE"/>
    <property type="match status" value="1"/>
</dbReference>
<sequence length="211" mass="25501">MTNLSMLEKLMKDFLSKYTFSNKEYFIRTTIPKFTHDIILKKINQNKYGICMDLNYVFYTILKKHGFNCYLVKAYEKKPDGYYYNIYHLTVVVMINNCKYLADVGFGKYFTKPVLLEDNVKTNDIFIKIIDTNHYDIYHYDIYHGERLIVRMYDQPVTNIKDIDNNYQNFFKSTAQDFPLCRKLYERLYDPKINKYILPKNKNISLTQQKY</sequence>
<dbReference type="InterPro" id="IPR038765">
    <property type="entry name" value="Papain-like_cys_pep_sf"/>
</dbReference>
<gene>
    <name evidence="2" type="ORF">Mb0958</name>
</gene>
<protein>
    <submittedName>
        <fullName evidence="2">Acetyltransferase</fullName>
    </submittedName>
</protein>
<reference evidence="2" key="1">
    <citation type="submission" date="2018-03" db="EMBL/GenBank/DDBJ databases">
        <title>Draft genome sequences of Megaviruse, new member of the family Mimiviridae isolated from water in Shanghai, China.</title>
        <authorList>
            <person name="Xia Y."/>
        </authorList>
    </citation>
    <scope>NUCLEOTIDE SEQUENCE</scope>
    <source>
        <strain evidence="2">SH</strain>
    </source>
</reference>
<evidence type="ECO:0000256" key="1">
    <source>
        <dbReference type="ARBA" id="ARBA00006547"/>
    </source>
</evidence>
<name>A0A3Q8U8R2_9VIRU</name>
<accession>A0A3Q8U8R2</accession>
<dbReference type="InterPro" id="IPR001447">
    <property type="entry name" value="Arylamine_N-AcTrfase"/>
</dbReference>
<proteinExistence type="inferred from homology"/>
<organism evidence="2">
    <name type="scientific">Megavirus baoshan</name>
    <dbReference type="NCBI Taxonomy" id="2496520"/>
    <lineage>
        <taxon>Viruses</taxon>
        <taxon>Varidnaviria</taxon>
        <taxon>Bamfordvirae</taxon>
        <taxon>Nucleocytoviricota</taxon>
        <taxon>Megaviricetes</taxon>
        <taxon>Imitervirales</taxon>
        <taxon>Mimiviridae</taxon>
        <taxon>Megamimivirinae</taxon>
        <taxon>Megavirus</taxon>
        <taxon>Megavirus baoshanense</taxon>
    </lineage>
</organism>
<dbReference type="Pfam" id="PF00797">
    <property type="entry name" value="Acetyltransf_2"/>
    <property type="match status" value="1"/>
</dbReference>
<evidence type="ECO:0000313" key="2">
    <source>
        <dbReference type="EMBL" id="AZL89797.1"/>
    </source>
</evidence>
<dbReference type="SUPFAM" id="SSF54001">
    <property type="entry name" value="Cysteine proteinases"/>
    <property type="match status" value="1"/>
</dbReference>
<dbReference type="PANTHER" id="PTHR11786:SF0">
    <property type="entry name" value="ARYLAMINE N-ACETYLTRANSFERASE 4-RELATED"/>
    <property type="match status" value="1"/>
</dbReference>
<dbReference type="EMBL" id="MH046811">
    <property type="protein sequence ID" value="AZL89797.1"/>
    <property type="molecule type" value="Genomic_DNA"/>
</dbReference>
<dbReference type="InterPro" id="IPR053710">
    <property type="entry name" value="Arylamine_NAT_domain_sf"/>
</dbReference>